<comment type="caution">
    <text evidence="8">The sequence shown here is derived from an EMBL/GenBank/DDBJ whole genome shotgun (WGS) entry which is preliminary data.</text>
</comment>
<accession>A0A069RBX0</accession>
<keyword evidence="5" id="KW-0408">Iron</keyword>
<name>A0A069RBX0_PEPLI</name>
<evidence type="ECO:0000256" key="2">
    <source>
        <dbReference type="ARBA" id="ARBA00022485"/>
    </source>
</evidence>
<dbReference type="EC" id="4.1.99.19" evidence="8"/>
<dbReference type="PROSITE" id="PS51918">
    <property type="entry name" value="RADICAL_SAM"/>
    <property type="match status" value="1"/>
</dbReference>
<dbReference type="SFLD" id="SFLDG01081">
    <property type="entry name" value="cleavage_of_the_Ca-Cb_bond_in"/>
    <property type="match status" value="1"/>
</dbReference>
<evidence type="ECO:0000256" key="5">
    <source>
        <dbReference type="ARBA" id="ARBA00023004"/>
    </source>
</evidence>
<evidence type="ECO:0000259" key="7">
    <source>
        <dbReference type="PROSITE" id="PS51918"/>
    </source>
</evidence>
<keyword evidence="9" id="KW-1185">Reference proteome</keyword>
<dbReference type="InterPro" id="IPR034428">
    <property type="entry name" value="ThiH/NoCL/HydG-like"/>
</dbReference>
<dbReference type="CDD" id="cd01335">
    <property type="entry name" value="Radical_SAM"/>
    <property type="match status" value="1"/>
</dbReference>
<evidence type="ECO:0000256" key="4">
    <source>
        <dbReference type="ARBA" id="ARBA00022723"/>
    </source>
</evidence>
<dbReference type="AlphaFoldDB" id="A0A069RBX0"/>
<dbReference type="NCBIfam" id="TIGR02351">
    <property type="entry name" value="thiH"/>
    <property type="match status" value="1"/>
</dbReference>
<keyword evidence="6" id="KW-0411">Iron-sulfur</keyword>
<protein>
    <submittedName>
        <fullName evidence="8">2-iminoacetate synthase ThiH</fullName>
        <ecNumber evidence="8">4.1.99.19</ecNumber>
    </submittedName>
</protein>
<dbReference type="SFLD" id="SFLDF00301">
    <property type="entry name" value="2-iminoacetate_synthase_(ThiH)"/>
    <property type="match status" value="1"/>
</dbReference>
<dbReference type="Pfam" id="PF06968">
    <property type="entry name" value="BATS"/>
    <property type="match status" value="1"/>
</dbReference>
<keyword evidence="8" id="KW-0456">Lyase</keyword>
<organism evidence="8 9">
    <name type="scientific">Peptoclostridium litorale DSM 5388</name>
    <dbReference type="NCBI Taxonomy" id="1121324"/>
    <lineage>
        <taxon>Bacteria</taxon>
        <taxon>Bacillati</taxon>
        <taxon>Bacillota</taxon>
        <taxon>Clostridia</taxon>
        <taxon>Peptostreptococcales</taxon>
        <taxon>Peptoclostridiaceae</taxon>
        <taxon>Peptoclostridium</taxon>
    </lineage>
</organism>
<evidence type="ECO:0000256" key="1">
    <source>
        <dbReference type="ARBA" id="ARBA00001966"/>
    </source>
</evidence>
<keyword evidence="2" id="KW-0004">4Fe-4S</keyword>
<dbReference type="InterPro" id="IPR013785">
    <property type="entry name" value="Aldolase_TIM"/>
</dbReference>
<gene>
    <name evidence="8" type="primary">thiH</name>
    <name evidence="8" type="ORF">CLIT_23c00120</name>
</gene>
<evidence type="ECO:0000256" key="3">
    <source>
        <dbReference type="ARBA" id="ARBA00022691"/>
    </source>
</evidence>
<dbReference type="InterPro" id="IPR012726">
    <property type="entry name" value="ThiH"/>
</dbReference>
<dbReference type="SUPFAM" id="SSF102114">
    <property type="entry name" value="Radical SAM enzymes"/>
    <property type="match status" value="1"/>
</dbReference>
<dbReference type="GO" id="GO:0036355">
    <property type="term" value="F:2-iminoacetate synthase activity"/>
    <property type="evidence" value="ECO:0007669"/>
    <property type="project" value="UniProtKB-EC"/>
</dbReference>
<dbReference type="GO" id="GO:0005506">
    <property type="term" value="F:iron ion binding"/>
    <property type="evidence" value="ECO:0007669"/>
    <property type="project" value="InterPro"/>
</dbReference>
<dbReference type="OrthoDB" id="9801120at2"/>
<reference evidence="8 9" key="1">
    <citation type="submission" date="2014-03" db="EMBL/GenBank/DDBJ databases">
        <title>Genome sequence of Clostridium litorale W6, DSM 5388.</title>
        <authorList>
            <person name="Poehlein A."/>
            <person name="Jagirdar A."/>
            <person name="Khonsari B."/>
            <person name="Chibani C.M."/>
            <person name="Gutierrez Gutierrez D.A."/>
            <person name="Davydova E."/>
            <person name="Alghaithi H.S."/>
            <person name="Nair K.P."/>
            <person name="Dhamotharan K."/>
            <person name="Chandran L."/>
            <person name="G W."/>
            <person name="Daniel R."/>
        </authorList>
    </citation>
    <scope>NUCLEOTIDE SEQUENCE [LARGE SCALE GENOMIC DNA]</scope>
    <source>
        <strain evidence="8 9">W6</strain>
    </source>
</reference>
<dbReference type="SMART" id="SM00876">
    <property type="entry name" value="BATS"/>
    <property type="match status" value="1"/>
</dbReference>
<proteinExistence type="predicted"/>
<dbReference type="EMBL" id="JJMM01000026">
    <property type="protein sequence ID" value="KDR93740.1"/>
    <property type="molecule type" value="Genomic_DNA"/>
</dbReference>
<dbReference type="InterPro" id="IPR010722">
    <property type="entry name" value="BATS_dom"/>
</dbReference>
<dbReference type="InterPro" id="IPR007197">
    <property type="entry name" value="rSAM"/>
</dbReference>
<sequence>MGFYEIVSKYKEFEYERFFEEIKPSDIERILQKESIDELEFLALISPVAKKYIEHMAQKARSISLRHFGKAVLLYAPIYISNYCVNRCAYCGFNCSNDIGRKKLSMEEIEKEAIELSKTGIRHVLLLTGESPKDSPVEYVIEAAKVMERHFDSVAIEVNPFTVEEYRAAERAGVDGMTVYQETYDEVVYDRVHLSGPKKDYRFRLDTPERACMANMRTVNIGALLGLSDWRRDAFMVGLHAKYLQEKYPHVEVGISFPRIRPHAGAFEDVAGVHDIELVQIMLAARLFMPHVSQNISTRESREFRDNLIPLGINKFSAGSCTEVGGYSSSDSEVEAQFQISDERSVKEVENAILGRGYQPLYKNWQRI</sequence>
<dbReference type="Gene3D" id="3.20.20.70">
    <property type="entry name" value="Aldolase class I"/>
    <property type="match status" value="1"/>
</dbReference>
<dbReference type="Pfam" id="PF04055">
    <property type="entry name" value="Radical_SAM"/>
    <property type="match status" value="1"/>
</dbReference>
<dbReference type="InterPro" id="IPR058240">
    <property type="entry name" value="rSAM_sf"/>
</dbReference>
<dbReference type="Proteomes" id="UP000027946">
    <property type="component" value="Unassembled WGS sequence"/>
</dbReference>
<dbReference type="eggNOG" id="COG0502">
    <property type="taxonomic scope" value="Bacteria"/>
</dbReference>
<dbReference type="PANTHER" id="PTHR43583">
    <property type="entry name" value="2-IMINOACETATE SYNTHASE"/>
    <property type="match status" value="1"/>
</dbReference>
<keyword evidence="3" id="KW-0949">S-adenosyl-L-methionine</keyword>
<evidence type="ECO:0000256" key="6">
    <source>
        <dbReference type="ARBA" id="ARBA00023014"/>
    </source>
</evidence>
<dbReference type="RefSeq" id="WP_038267498.1">
    <property type="nucleotide sequence ID" value="NZ_FSRH01000004.1"/>
</dbReference>
<comment type="cofactor">
    <cofactor evidence="1">
        <name>[4Fe-4S] cluster</name>
        <dbReference type="ChEBI" id="CHEBI:49883"/>
    </cofactor>
</comment>
<dbReference type="PANTHER" id="PTHR43583:SF1">
    <property type="entry name" value="2-IMINOACETATE SYNTHASE"/>
    <property type="match status" value="1"/>
</dbReference>
<dbReference type="STRING" id="1121324.CLIT_23c00120"/>
<evidence type="ECO:0000313" key="9">
    <source>
        <dbReference type="Proteomes" id="UP000027946"/>
    </source>
</evidence>
<dbReference type="SFLD" id="SFLDS00029">
    <property type="entry name" value="Radical_SAM"/>
    <property type="match status" value="1"/>
</dbReference>
<feature type="domain" description="Radical SAM core" evidence="7">
    <location>
        <begin position="70"/>
        <end position="299"/>
    </location>
</feature>
<keyword evidence="4" id="KW-0479">Metal-binding</keyword>
<evidence type="ECO:0000313" key="8">
    <source>
        <dbReference type="EMBL" id="KDR93740.1"/>
    </source>
</evidence>
<dbReference type="GO" id="GO:0051539">
    <property type="term" value="F:4 iron, 4 sulfur cluster binding"/>
    <property type="evidence" value="ECO:0007669"/>
    <property type="project" value="UniProtKB-KW"/>
</dbReference>
<dbReference type="SFLD" id="SFLDG01060">
    <property type="entry name" value="BATS_domain_containing"/>
    <property type="match status" value="1"/>
</dbReference>